<dbReference type="AlphaFoldDB" id="A9NJX6"/>
<sequence length="136" mass="15455">MGEQMGMPNCSGIIPQAFGRIKGRAGYRYQELGKEEENGYKDARIRRRRNRFSEVRLFFPNKILKAVKNAYVNVMFSVADKRNLSSAVGWNHQVQVKESAGKAVGLSGDLKARYLQYLTERGRWDDGADSPAMYNT</sequence>
<dbReference type="EMBL" id="EF081542">
    <property type="protein sequence ID" value="ABK20937.1"/>
    <property type="molecule type" value="mRNA"/>
</dbReference>
<name>A9NJX6_PICSI</name>
<evidence type="ECO:0000313" key="1">
    <source>
        <dbReference type="EMBL" id="ABK20937.1"/>
    </source>
</evidence>
<proteinExistence type="evidence at transcript level"/>
<accession>A9NJX6</accession>
<organism evidence="1">
    <name type="scientific">Picea sitchensis</name>
    <name type="common">Sitka spruce</name>
    <name type="synonym">Pinus sitchensis</name>
    <dbReference type="NCBI Taxonomy" id="3332"/>
    <lineage>
        <taxon>Eukaryota</taxon>
        <taxon>Viridiplantae</taxon>
        <taxon>Streptophyta</taxon>
        <taxon>Embryophyta</taxon>
        <taxon>Tracheophyta</taxon>
        <taxon>Spermatophyta</taxon>
        <taxon>Pinopsida</taxon>
        <taxon>Pinidae</taxon>
        <taxon>Conifers I</taxon>
        <taxon>Pinales</taxon>
        <taxon>Pinaceae</taxon>
        <taxon>Picea</taxon>
    </lineage>
</organism>
<protein>
    <submittedName>
        <fullName evidence="1">Uncharacterized protein</fullName>
    </submittedName>
</protein>
<reference evidence="1" key="1">
    <citation type="journal article" date="2008" name="BMC Genomics">
        <title>A conifer genomics resource of 200,000 spruce (Picea spp.) ESTs and 6,464 high-quality, sequence-finished full-length cDNAs for Sitka spruce (Picea sitchensis).</title>
        <authorList>
            <person name="Ralph S.G."/>
            <person name="Chun H.J."/>
            <person name="Kolosova N."/>
            <person name="Cooper D."/>
            <person name="Oddy C."/>
            <person name="Ritland C.E."/>
            <person name="Kirkpatrick R."/>
            <person name="Moore R."/>
            <person name="Barber S."/>
            <person name="Holt R.A."/>
            <person name="Jones S.J."/>
            <person name="Marra M.A."/>
            <person name="Douglas C.J."/>
            <person name="Ritland K."/>
            <person name="Bohlmann J."/>
        </authorList>
    </citation>
    <scope>NUCLEOTIDE SEQUENCE</scope>
    <source>
        <tissue evidence="1">Bark</tissue>
    </source>
</reference>